<keyword evidence="2" id="KW-1185">Reference proteome</keyword>
<evidence type="ECO:0000313" key="2">
    <source>
        <dbReference type="Proteomes" id="UP000235616"/>
    </source>
</evidence>
<evidence type="ECO:0000313" key="1">
    <source>
        <dbReference type="EMBL" id="PMS20434.1"/>
    </source>
</evidence>
<proteinExistence type="predicted"/>
<dbReference type="AlphaFoldDB" id="A0A2N7VTG6"/>
<protein>
    <submittedName>
        <fullName evidence="1">DUF4280 domain-containing protein</fullName>
    </submittedName>
</protein>
<dbReference type="EMBL" id="PNYA01000008">
    <property type="protein sequence ID" value="PMS20434.1"/>
    <property type="molecule type" value="Genomic_DNA"/>
</dbReference>
<organism evidence="1 2">
    <name type="scientific">Trinickia dabaoshanensis</name>
    <dbReference type="NCBI Taxonomy" id="564714"/>
    <lineage>
        <taxon>Bacteria</taxon>
        <taxon>Pseudomonadati</taxon>
        <taxon>Pseudomonadota</taxon>
        <taxon>Betaproteobacteria</taxon>
        <taxon>Burkholderiales</taxon>
        <taxon>Burkholderiaceae</taxon>
        <taxon>Trinickia</taxon>
    </lineage>
</organism>
<dbReference type="OrthoDB" id="4825649at2"/>
<sequence length="129" mass="12756">MPQPVVAGAELTCSFGAAPTALIVLPKARVFIEQRPAATIMDHLPLINIPTFGLCTSPANPAVAAATAAAMGVLTPAPCVPLTEAPWLPGAPTVLIGGVPALDNVSVCVCASGGCINVALAGTVHTVVP</sequence>
<comment type="caution">
    <text evidence="1">The sequence shown here is derived from an EMBL/GenBank/DDBJ whole genome shotgun (WGS) entry which is preliminary data.</text>
</comment>
<dbReference type="RefSeq" id="WP_102645415.1">
    <property type="nucleotide sequence ID" value="NZ_PNYA01000008.1"/>
</dbReference>
<dbReference type="InterPro" id="IPR025460">
    <property type="entry name" value="DUF4280"/>
</dbReference>
<dbReference type="Pfam" id="PF14107">
    <property type="entry name" value="DUF4280"/>
    <property type="match status" value="1"/>
</dbReference>
<name>A0A2N7VTG6_9BURK</name>
<accession>A0A2N7VTG6</accession>
<reference evidence="1 2" key="1">
    <citation type="submission" date="2018-01" db="EMBL/GenBank/DDBJ databases">
        <title>Whole genome analyses suggest that Burkholderia sensu lato contains two further novel genera in the rhizoxinica-symbiotica group Mycetohabitans gen. nov., and Trinickia gen. nov.: implications for the evolution of diazotrophy and nodulation in the Burkholderiaceae.</title>
        <authorList>
            <person name="Estrada-de los Santos P."/>
            <person name="Palmer M."/>
            <person name="Chavez-Ramirez B."/>
            <person name="Beukes C."/>
            <person name="Steenkamp E.T."/>
            <person name="Hirsch A.M."/>
            <person name="Manyaka P."/>
            <person name="Maluk M."/>
            <person name="Lafos M."/>
            <person name="Crook M."/>
            <person name="Gross E."/>
            <person name="Simon M.F."/>
            <person name="Bueno dos Reis Junior F."/>
            <person name="Poole P.S."/>
            <person name="Venter S.N."/>
            <person name="James E.K."/>
        </authorList>
    </citation>
    <scope>NUCLEOTIDE SEQUENCE [LARGE SCALE GENOMIC DNA]</scope>
    <source>
        <strain evidence="1 2">GIMN1.004</strain>
    </source>
</reference>
<dbReference type="Proteomes" id="UP000235616">
    <property type="component" value="Unassembled WGS sequence"/>
</dbReference>
<gene>
    <name evidence="1" type="ORF">C0Z18_10875</name>
</gene>